<dbReference type="InterPro" id="IPR000477">
    <property type="entry name" value="RT_dom"/>
</dbReference>
<dbReference type="InterPro" id="IPR043502">
    <property type="entry name" value="DNA/RNA_pol_sf"/>
</dbReference>
<dbReference type="Gene3D" id="3.60.10.10">
    <property type="entry name" value="Endonuclease/exonuclease/phosphatase"/>
    <property type="match status" value="1"/>
</dbReference>
<feature type="domain" description="Reverse transcriptase" evidence="1">
    <location>
        <begin position="418"/>
        <end position="706"/>
    </location>
</feature>
<gene>
    <name evidence="2" type="ORF">G6F51_011864</name>
</gene>
<evidence type="ECO:0000313" key="2">
    <source>
        <dbReference type="EMBL" id="KAG1534844.1"/>
    </source>
</evidence>
<dbReference type="SUPFAM" id="SSF56672">
    <property type="entry name" value="DNA/RNA polymerases"/>
    <property type="match status" value="1"/>
</dbReference>
<evidence type="ECO:0000259" key="1">
    <source>
        <dbReference type="PROSITE" id="PS50878"/>
    </source>
</evidence>
<name>A0A9P6XY87_RHIOR</name>
<organism evidence="2 3">
    <name type="scientific">Rhizopus oryzae</name>
    <name type="common">Mucormycosis agent</name>
    <name type="synonym">Rhizopus arrhizus var. delemar</name>
    <dbReference type="NCBI Taxonomy" id="64495"/>
    <lineage>
        <taxon>Eukaryota</taxon>
        <taxon>Fungi</taxon>
        <taxon>Fungi incertae sedis</taxon>
        <taxon>Mucoromycota</taxon>
        <taxon>Mucoromycotina</taxon>
        <taxon>Mucoromycetes</taxon>
        <taxon>Mucorales</taxon>
        <taxon>Mucorineae</taxon>
        <taxon>Rhizopodaceae</taxon>
        <taxon>Rhizopus</taxon>
    </lineage>
</organism>
<dbReference type="EMBL" id="JAANIT010003064">
    <property type="protein sequence ID" value="KAG1534844.1"/>
    <property type="molecule type" value="Genomic_DNA"/>
</dbReference>
<dbReference type="SUPFAM" id="SSF56219">
    <property type="entry name" value="DNase I-like"/>
    <property type="match status" value="1"/>
</dbReference>
<dbReference type="PROSITE" id="PS50878">
    <property type="entry name" value="RT_POL"/>
    <property type="match status" value="1"/>
</dbReference>
<dbReference type="Proteomes" id="UP000717996">
    <property type="component" value="Unassembled WGS sequence"/>
</dbReference>
<dbReference type="InterPro" id="IPR036691">
    <property type="entry name" value="Endo/exonu/phosph_ase_sf"/>
</dbReference>
<dbReference type="Pfam" id="PF00078">
    <property type="entry name" value="RVT_1"/>
    <property type="match status" value="1"/>
</dbReference>
<comment type="caution">
    <text evidence="2">The sequence shown here is derived from an EMBL/GenBank/DDBJ whole genome shotgun (WGS) entry which is preliminary data.</text>
</comment>
<sequence length="819" mass="91845">MITTTVSHRSDLFPPVTISVLYAPATRQDRYTFLSRLVDSPSSLLAASPSRHVLLGDFNYTYSQHLSSSSPRQAPGCWLQFMEDYFVDGVTPSDQAAQPTFARGSQSSCIDFIFLSKDLHFDRLAADVKYVQPAWTDHFMLTVKLQYLPPNRDEGSVSAVGKGLWRANPKLAHNKEFRTIPSTELSKTVSSFVDDLGAAYKWEALKSTTQRVAQSFSRKQAFSYGKAEKLLQKKLSGLRKKKILYPEQSADFQPLLDVVEHQLADIQQYRVEILALRSGIRWRELGELSPGYLKRMIATRASRQVIPPLLHPVTNTISSSRDQMLEAASTFYADLYTPDPVDNDAIDSLLNTLPDSLRLSTADHDLLSATIDFDDIIAGVSRCPRSSSPGPDGLPYELLKLIISHPQCREITLAVYNDALSRGVFPDSWSNTCVSLLPKKGSLSDLRNWRPISLINTDAKVFTRILSSRARLCVDSLITPFQTGFVSGRFIADNGLLMKLVMDHARSSNSDALGLLLDQEKAYDRVHPYYLRQVLLRFGFPQTFVDSILGLFFGTQLRLNVNGFLSKPVHQRRGLRQGDPISPLLFNLAFEPLLRRTLSDSTYQGYSLPRSPRSPCSEPVKLLAYADDVLFLLNDPSDLTSLQEHLSLYSRASNARVNFHKTEALSLSGARLDPDSVWHTPLLSHRITRWHDCRSPQPVIYLGYPLSTSTSQRDRYLETILCKIKSACVLHSQRSLSIRGRVTIVNSLILSKLWHILRVVSVPLSFLDKVRSIVSSFLTWRLFPRIGLATMCLPRSSGGLGVLDPQCCIHTTSKVNIHG</sequence>
<proteinExistence type="predicted"/>
<dbReference type="AlphaFoldDB" id="A0A9P6XY87"/>
<protein>
    <recommendedName>
        <fullName evidence="1">Reverse transcriptase domain-containing protein</fullName>
    </recommendedName>
</protein>
<dbReference type="CDD" id="cd01650">
    <property type="entry name" value="RT_nLTR_like"/>
    <property type="match status" value="1"/>
</dbReference>
<accession>A0A9P6XY87</accession>
<reference evidence="2" key="1">
    <citation type="journal article" date="2020" name="Microb. Genom.">
        <title>Genetic diversity of clinical and environmental Mucorales isolates obtained from an investigation of mucormycosis cases among solid organ transplant recipients.</title>
        <authorList>
            <person name="Nguyen M.H."/>
            <person name="Kaul D."/>
            <person name="Muto C."/>
            <person name="Cheng S.J."/>
            <person name="Richter R.A."/>
            <person name="Bruno V.M."/>
            <person name="Liu G."/>
            <person name="Beyhan S."/>
            <person name="Sundermann A.J."/>
            <person name="Mounaud S."/>
            <person name="Pasculle A.W."/>
            <person name="Nierman W.C."/>
            <person name="Driscoll E."/>
            <person name="Cumbie R."/>
            <person name="Clancy C.J."/>
            <person name="Dupont C.L."/>
        </authorList>
    </citation>
    <scope>NUCLEOTIDE SEQUENCE</scope>
    <source>
        <strain evidence="2">GL16</strain>
    </source>
</reference>
<dbReference type="PANTHER" id="PTHR19446">
    <property type="entry name" value="REVERSE TRANSCRIPTASES"/>
    <property type="match status" value="1"/>
</dbReference>
<evidence type="ECO:0000313" key="3">
    <source>
        <dbReference type="Proteomes" id="UP000717996"/>
    </source>
</evidence>